<evidence type="ECO:0000313" key="4">
    <source>
        <dbReference type="EMBL" id="MCT2043113.1"/>
    </source>
</evidence>
<keyword evidence="1" id="KW-0547">Nucleotide-binding</keyword>
<dbReference type="Proteomes" id="UP001525379">
    <property type="component" value="Unassembled WGS sequence"/>
</dbReference>
<dbReference type="SMART" id="SM00382">
    <property type="entry name" value="AAA"/>
    <property type="match status" value="1"/>
</dbReference>
<comment type="caution">
    <text evidence="4">The sequence shown here is derived from an EMBL/GenBank/DDBJ whole genome shotgun (WGS) entry which is preliminary data.</text>
</comment>
<dbReference type="InterPro" id="IPR003593">
    <property type="entry name" value="AAA+_ATPase"/>
</dbReference>
<protein>
    <submittedName>
        <fullName evidence="4">ABC transporter ATP-binding protein</fullName>
    </submittedName>
</protein>
<evidence type="ECO:0000256" key="1">
    <source>
        <dbReference type="ARBA" id="ARBA00022741"/>
    </source>
</evidence>
<organism evidence="4 5">
    <name type="scientific">Pseudoclavibacter albus</name>
    <dbReference type="NCBI Taxonomy" id="272241"/>
    <lineage>
        <taxon>Bacteria</taxon>
        <taxon>Bacillati</taxon>
        <taxon>Actinomycetota</taxon>
        <taxon>Actinomycetes</taxon>
        <taxon>Micrococcales</taxon>
        <taxon>Microbacteriaceae</taxon>
        <taxon>Pseudoclavibacter</taxon>
    </lineage>
</organism>
<dbReference type="InterPro" id="IPR027417">
    <property type="entry name" value="P-loop_NTPase"/>
</dbReference>
<proteinExistence type="predicted"/>
<dbReference type="Gene3D" id="3.40.50.300">
    <property type="entry name" value="P-loop containing nucleotide triphosphate hydrolases"/>
    <property type="match status" value="1"/>
</dbReference>
<dbReference type="PANTHER" id="PTHR43158:SF2">
    <property type="entry name" value="SKFA PEPTIDE EXPORT ATP-BINDING PROTEIN SKFE"/>
    <property type="match status" value="1"/>
</dbReference>
<keyword evidence="2 4" id="KW-0067">ATP-binding</keyword>
<dbReference type="EMBL" id="JALXSQ010000026">
    <property type="protein sequence ID" value="MCT2043113.1"/>
    <property type="molecule type" value="Genomic_DNA"/>
</dbReference>
<dbReference type="GO" id="GO:0005524">
    <property type="term" value="F:ATP binding"/>
    <property type="evidence" value="ECO:0007669"/>
    <property type="project" value="UniProtKB-KW"/>
</dbReference>
<accession>A0ABT2HXR3</accession>
<evidence type="ECO:0000259" key="3">
    <source>
        <dbReference type="PROSITE" id="PS50893"/>
    </source>
</evidence>
<name>A0ABT2HXR3_9MICO</name>
<dbReference type="PROSITE" id="PS50893">
    <property type="entry name" value="ABC_TRANSPORTER_2"/>
    <property type="match status" value="1"/>
</dbReference>
<dbReference type="InterPro" id="IPR003439">
    <property type="entry name" value="ABC_transporter-like_ATP-bd"/>
</dbReference>
<dbReference type="RefSeq" id="WP_260104375.1">
    <property type="nucleotide sequence ID" value="NZ_JALXSQ010000026.1"/>
</dbReference>
<dbReference type="PANTHER" id="PTHR43158">
    <property type="entry name" value="SKFA PEPTIDE EXPORT ATP-BINDING PROTEIN SKFE"/>
    <property type="match status" value="1"/>
</dbReference>
<gene>
    <name evidence="4" type="ORF">M3D15_07185</name>
</gene>
<sequence length="286" mass="30711">MIQLDGVTKRYRGQSESDAALQPLNLTIEPGSITGILGPNGCGKTTLLRMIAGQLEPSAGTIRVNGAATTTDERVARCVIAHEGNNFGEISMKEVLGFARLRPGWDEELYQHCARRFDLPERGKVEKLSLGKQSGFAAALALASMAPIVILDEGHAGMDVPTRYALYEEIITANAERGQTFLISTHLVAELDRVIGHLVVLNRGMVLADEAADDFTTRFVTVTGPASAVRDAVQNRRVLAERALGPTLEVTLDGPLPADILERGRLASAPLTMQDAFAALIQEAGR</sequence>
<evidence type="ECO:0000256" key="2">
    <source>
        <dbReference type="ARBA" id="ARBA00022840"/>
    </source>
</evidence>
<feature type="domain" description="ABC transporter" evidence="3">
    <location>
        <begin position="2"/>
        <end position="228"/>
    </location>
</feature>
<evidence type="ECO:0000313" key="5">
    <source>
        <dbReference type="Proteomes" id="UP001525379"/>
    </source>
</evidence>
<dbReference type="SUPFAM" id="SSF52540">
    <property type="entry name" value="P-loop containing nucleoside triphosphate hydrolases"/>
    <property type="match status" value="1"/>
</dbReference>
<dbReference type="Pfam" id="PF00005">
    <property type="entry name" value="ABC_tran"/>
    <property type="match status" value="1"/>
</dbReference>
<reference evidence="4 5" key="1">
    <citation type="submission" date="2022-04" db="EMBL/GenBank/DDBJ databases">
        <title>Human microbiome associated bacterial genomes.</title>
        <authorList>
            <person name="Sandstrom S."/>
            <person name="Salamzade R."/>
            <person name="Kalan L.R."/>
        </authorList>
    </citation>
    <scope>NUCLEOTIDE SEQUENCE [LARGE SCALE GENOMIC DNA]</scope>
    <source>
        <strain evidence="5">p3-SID1799</strain>
    </source>
</reference>
<keyword evidence="5" id="KW-1185">Reference proteome</keyword>